<dbReference type="EMBL" id="PYHP01000029">
    <property type="protein sequence ID" value="PUA39166.1"/>
    <property type="molecule type" value="Genomic_DNA"/>
</dbReference>
<dbReference type="Proteomes" id="UP000244184">
    <property type="component" value="Unassembled WGS sequence"/>
</dbReference>
<evidence type="ECO:0000313" key="2">
    <source>
        <dbReference type="EMBL" id="PUA39166.1"/>
    </source>
</evidence>
<evidence type="ECO:0000256" key="1">
    <source>
        <dbReference type="SAM" id="Phobius"/>
    </source>
</evidence>
<dbReference type="AlphaFoldDB" id="A0A2T6G4R8"/>
<dbReference type="SUPFAM" id="SSF103473">
    <property type="entry name" value="MFS general substrate transporter"/>
    <property type="match status" value="1"/>
</dbReference>
<dbReference type="InterPro" id="IPR036259">
    <property type="entry name" value="MFS_trans_sf"/>
</dbReference>
<evidence type="ECO:0000313" key="3">
    <source>
        <dbReference type="Proteomes" id="UP000244184"/>
    </source>
</evidence>
<proteinExistence type="predicted"/>
<reference evidence="2 3" key="1">
    <citation type="submission" date="2018-03" db="EMBL/GenBank/DDBJ databases">
        <title>Genome sequence of Paenibacillus elgii strain AC13 an antimicrobial compound producing bacteria.</title>
        <authorList>
            <person name="Kurokawa A.S."/>
            <person name="Araujo J.F."/>
            <person name="Costa R.A."/>
            <person name="Ortega D.B."/>
            <person name="Pires A.S."/>
            <person name="Pappas G.J.Jr."/>
            <person name="Franco O.L."/>
            <person name="Barreto C."/>
            <person name="Magalhaes B.S."/>
            <person name="Kruger R.H."/>
        </authorList>
    </citation>
    <scope>NUCLEOTIDE SEQUENCE [LARGE SCALE GENOMIC DNA]</scope>
    <source>
        <strain evidence="2 3">AC13</strain>
    </source>
</reference>
<accession>A0A2T6G4R8</accession>
<evidence type="ECO:0008006" key="4">
    <source>
        <dbReference type="Google" id="ProtNLM"/>
    </source>
</evidence>
<gene>
    <name evidence="2" type="ORF">C8Z91_10705</name>
</gene>
<organism evidence="2 3">
    <name type="scientific">Paenibacillus elgii</name>
    <dbReference type="NCBI Taxonomy" id="189691"/>
    <lineage>
        <taxon>Bacteria</taxon>
        <taxon>Bacillati</taxon>
        <taxon>Bacillota</taxon>
        <taxon>Bacilli</taxon>
        <taxon>Bacillales</taxon>
        <taxon>Paenibacillaceae</taxon>
        <taxon>Paenibacillus</taxon>
    </lineage>
</organism>
<keyword evidence="1" id="KW-0472">Membrane</keyword>
<sequence length="71" mass="7889">MARVGSLFAAISMTSTPLSRFFTGFLTDRLGVRQMYFWAGAFEVIVVVVFFMLYKQITAQPGVKSQTEVSG</sequence>
<keyword evidence="1" id="KW-1133">Transmembrane helix</keyword>
<comment type="caution">
    <text evidence="2">The sequence shown here is derived from an EMBL/GenBank/DDBJ whole genome shotgun (WGS) entry which is preliminary data.</text>
</comment>
<name>A0A2T6G4R8_9BACL</name>
<protein>
    <recommendedName>
        <fullName evidence="4">Major facilitator superfamily (MFS) profile domain-containing protein</fullName>
    </recommendedName>
</protein>
<keyword evidence="1" id="KW-0812">Transmembrane</keyword>
<feature type="transmembrane region" description="Helical" evidence="1">
    <location>
        <begin position="36"/>
        <end position="54"/>
    </location>
</feature>